<dbReference type="EMBL" id="QRLF01000026">
    <property type="protein sequence ID" value="RHI88506.1"/>
    <property type="molecule type" value="Genomic_DNA"/>
</dbReference>
<protein>
    <submittedName>
        <fullName evidence="3">Alpha-1,2-fucosyltransferase</fullName>
    </submittedName>
</protein>
<comment type="caution">
    <text evidence="3">The sequence shown here is derived from an EMBL/GenBank/DDBJ whole genome shotgun (WGS) entry which is preliminary data.</text>
</comment>
<evidence type="ECO:0000313" key="3">
    <source>
        <dbReference type="EMBL" id="RHI88506.1"/>
    </source>
</evidence>
<proteinExistence type="predicted"/>
<evidence type="ECO:0000256" key="1">
    <source>
        <dbReference type="ARBA" id="ARBA00022676"/>
    </source>
</evidence>
<dbReference type="Proteomes" id="UP000285777">
    <property type="component" value="Unassembled WGS sequence"/>
</dbReference>
<evidence type="ECO:0000256" key="2">
    <source>
        <dbReference type="ARBA" id="ARBA00022679"/>
    </source>
</evidence>
<sequence length="274" mass="32564">MKFFVFGGGLGNQLFQYSYYSYLKKKNPSEIFFGVYPNSQMAHNGIEIDKWFDISLPSTSFLSDKLGIFLYRVNRFLYYRKCPLLFCNRTYPQSTEHFFQWGNWQNYSIVKQVEPFKFRPDLFLGEENKQILEKMKMCNSVSVHVRRGDYLNPNLKHLYGGICTQEYYQKAMAIVLEKVEHPVFFFFSDDALYIEKEFADIKNKVIVSHNKKDRSFFDLYLMAHTQHMILANSTFSCWAAYLNKTAKIIITPDRWMNNHSKLEALPDEWIKIHV</sequence>
<keyword evidence="1 3" id="KW-0328">Glycosyltransferase</keyword>
<name>A0A415BPB2_PHOVU</name>
<dbReference type="CDD" id="cd11301">
    <property type="entry name" value="Fut1_Fut2_like"/>
    <property type="match status" value="1"/>
</dbReference>
<dbReference type="GO" id="GO:0008107">
    <property type="term" value="F:galactoside 2-alpha-L-fucosyltransferase activity"/>
    <property type="evidence" value="ECO:0007669"/>
    <property type="project" value="InterPro"/>
</dbReference>
<keyword evidence="2 3" id="KW-0808">Transferase</keyword>
<dbReference type="PANTHER" id="PTHR11927">
    <property type="entry name" value="GALACTOSIDE 2-L-FUCOSYLTRANSFERASE"/>
    <property type="match status" value="1"/>
</dbReference>
<dbReference type="PANTHER" id="PTHR11927:SF9">
    <property type="entry name" value="L-FUCOSYLTRANSFERASE"/>
    <property type="match status" value="1"/>
</dbReference>
<organism evidence="3 4">
    <name type="scientific">Phocaeicola vulgatus</name>
    <name type="common">Bacteroides vulgatus</name>
    <dbReference type="NCBI Taxonomy" id="821"/>
    <lineage>
        <taxon>Bacteria</taxon>
        <taxon>Pseudomonadati</taxon>
        <taxon>Bacteroidota</taxon>
        <taxon>Bacteroidia</taxon>
        <taxon>Bacteroidales</taxon>
        <taxon>Bacteroidaceae</taxon>
        <taxon>Phocaeicola</taxon>
    </lineage>
</organism>
<dbReference type="InterPro" id="IPR002516">
    <property type="entry name" value="Glyco_trans_11"/>
</dbReference>
<accession>A0A415BPB2</accession>
<dbReference type="GO" id="GO:0016020">
    <property type="term" value="C:membrane"/>
    <property type="evidence" value="ECO:0007669"/>
    <property type="project" value="InterPro"/>
</dbReference>
<evidence type="ECO:0000313" key="4">
    <source>
        <dbReference type="Proteomes" id="UP000285777"/>
    </source>
</evidence>
<dbReference type="Pfam" id="PF01531">
    <property type="entry name" value="Glyco_transf_11"/>
    <property type="match status" value="1"/>
</dbReference>
<dbReference type="RefSeq" id="WP_118291477.1">
    <property type="nucleotide sequence ID" value="NZ_QRLF01000026.1"/>
</dbReference>
<dbReference type="Gene3D" id="3.40.50.11350">
    <property type="match status" value="1"/>
</dbReference>
<reference evidence="3 4" key="1">
    <citation type="submission" date="2018-08" db="EMBL/GenBank/DDBJ databases">
        <title>A genome reference for cultivated species of the human gut microbiota.</title>
        <authorList>
            <person name="Zou Y."/>
            <person name="Xue W."/>
            <person name="Luo G."/>
        </authorList>
    </citation>
    <scope>NUCLEOTIDE SEQUENCE [LARGE SCALE GENOMIC DNA]</scope>
    <source>
        <strain evidence="3 4">AM13-21</strain>
    </source>
</reference>
<dbReference type="GO" id="GO:0005975">
    <property type="term" value="P:carbohydrate metabolic process"/>
    <property type="evidence" value="ECO:0007669"/>
    <property type="project" value="InterPro"/>
</dbReference>
<dbReference type="AlphaFoldDB" id="A0A415BPB2"/>
<gene>
    <name evidence="3" type="ORF">DW150_15265</name>
</gene>